<keyword evidence="1" id="KW-0175">Coiled coil</keyword>
<comment type="caution">
    <text evidence="3">The sequence shown here is derived from an EMBL/GenBank/DDBJ whole genome shotgun (WGS) entry which is preliminary data.</text>
</comment>
<organism evidence="3 4">
    <name type="scientific">Blattamonas nauphoetae</name>
    <dbReference type="NCBI Taxonomy" id="2049346"/>
    <lineage>
        <taxon>Eukaryota</taxon>
        <taxon>Metamonada</taxon>
        <taxon>Preaxostyla</taxon>
        <taxon>Oxymonadida</taxon>
        <taxon>Blattamonas</taxon>
    </lineage>
</organism>
<evidence type="ECO:0000313" key="4">
    <source>
        <dbReference type="Proteomes" id="UP001281761"/>
    </source>
</evidence>
<accession>A0ABQ9XHQ2</accession>
<feature type="coiled-coil region" evidence="1">
    <location>
        <begin position="197"/>
        <end position="260"/>
    </location>
</feature>
<reference evidence="3 4" key="1">
    <citation type="journal article" date="2022" name="bioRxiv">
        <title>Genomics of Preaxostyla Flagellates Illuminates Evolutionary Transitions and the Path Towards Mitochondrial Loss.</title>
        <authorList>
            <person name="Novak L.V.F."/>
            <person name="Treitli S.C."/>
            <person name="Pyrih J."/>
            <person name="Halakuc P."/>
            <person name="Pipaliya S.V."/>
            <person name="Vacek V."/>
            <person name="Brzon O."/>
            <person name="Soukal P."/>
            <person name="Eme L."/>
            <person name="Dacks J.B."/>
            <person name="Karnkowska A."/>
            <person name="Elias M."/>
            <person name="Hampl V."/>
        </authorList>
    </citation>
    <scope>NUCLEOTIDE SEQUENCE [LARGE SCALE GENOMIC DNA]</scope>
    <source>
        <strain evidence="3">NAU3</strain>
        <tissue evidence="3">Gut</tissue>
    </source>
</reference>
<dbReference type="InterPro" id="IPR038835">
    <property type="entry name" value="Giardin_beta-like"/>
</dbReference>
<gene>
    <name evidence="3" type="ORF">BLNAU_13073</name>
</gene>
<name>A0ABQ9XHQ2_9EUKA</name>
<dbReference type="PANTHER" id="PTHR37027:SF2">
    <property type="entry name" value="CHROMOSOME UNDETERMINED SCAFFOLD_148, WHOLE GENOME SHOTGUN SEQUENCE"/>
    <property type="match status" value="1"/>
</dbReference>
<sequence>MNFTANTSNRTPSRPLRGSQNVSQPSPSIQMAKISHLQKKLETMGMSSTDGKATMKYRLEDKFQHVNQLLTKIRQNQDQTLTFLTEKINQTREALESEKKLTSTLDARSTKEIEKVMTQSKMQLLVNKKHLSEMNNDAYSSIHSQLEQVRIRFTSGLNQCDADIHNFVDTYTEQIGEFMNETDARKENRHASLTSCVDGVKQELTEFEQQLQEEDAALRENAKKLSEKQQEVLIALLNELENEKEQRETSEDKLLAQLEDTCQQLFQQNEY</sequence>
<evidence type="ECO:0000313" key="3">
    <source>
        <dbReference type="EMBL" id="KAK2951973.1"/>
    </source>
</evidence>
<evidence type="ECO:0000256" key="1">
    <source>
        <dbReference type="SAM" id="Coils"/>
    </source>
</evidence>
<dbReference type="Proteomes" id="UP001281761">
    <property type="component" value="Unassembled WGS sequence"/>
</dbReference>
<dbReference type="EMBL" id="JARBJD010000110">
    <property type="protein sequence ID" value="KAK2951973.1"/>
    <property type="molecule type" value="Genomic_DNA"/>
</dbReference>
<protein>
    <submittedName>
        <fullName evidence="3">Uncharacterized protein</fullName>
    </submittedName>
</protein>
<evidence type="ECO:0000256" key="2">
    <source>
        <dbReference type="SAM" id="MobiDB-lite"/>
    </source>
</evidence>
<dbReference type="PANTHER" id="PTHR37027">
    <property type="entry name" value="KDE4"/>
    <property type="match status" value="1"/>
</dbReference>
<feature type="region of interest" description="Disordered" evidence="2">
    <location>
        <begin position="1"/>
        <end position="28"/>
    </location>
</feature>
<proteinExistence type="predicted"/>
<keyword evidence="4" id="KW-1185">Reference proteome</keyword>